<feature type="non-terminal residue" evidence="2">
    <location>
        <position position="548"/>
    </location>
</feature>
<sequence>MPEFEDKPDDEFFAQANEYLKNKWSDTHRDWIKRDSFYRRDYDVWNNPADNQNRSKYRPSTSTSIIDHAADTQLAFAPKVHRPPPRPNNQTSKGWSDQIENIMKDILDDASMQQTNLPFKALGKFLLHLGYGQLELGWDKNDREGPDGKTYNPVRLMSPHPSDVLLDPDEKSPTLGIKRMEMRASRLQAWTEALANPIEGIERPDVTVFKIKKNPFEMIKLEHLWTPFWTMLRLHSGEPLFTMKNEWGFVPWPHAFAGYGMEMTDSDKRDPLNNAQGLLSPILDTIKASAQAQSAKHQKLLDLVYPKPGSSQDPETVAAMLERGLLEGEKVDFWFMEQVQLGREIFEVGREYSQEMAEGTYNRGLTGARQEGVDTVGQQAILSNAAQKKFNVPAVQMQFVSSIIASNILRLIDITGVPIGINGKKITREMIEGDYTVSVTFETPDPVLGIQKREIGMREVVAGLKSPERYWREDADLEDISAEREALDRALVDTHPAIIHVRSKRAAIEMGEDLDAAIAELAEDEAAAKASANGTVPRAGTEGTRGPQ</sequence>
<dbReference type="EMBL" id="LAZR01027330">
    <property type="protein sequence ID" value="KKL66045.1"/>
    <property type="molecule type" value="Genomic_DNA"/>
</dbReference>
<proteinExistence type="predicted"/>
<feature type="region of interest" description="Disordered" evidence="1">
    <location>
        <begin position="525"/>
        <end position="548"/>
    </location>
</feature>
<organism evidence="2">
    <name type="scientific">marine sediment metagenome</name>
    <dbReference type="NCBI Taxonomy" id="412755"/>
    <lineage>
        <taxon>unclassified sequences</taxon>
        <taxon>metagenomes</taxon>
        <taxon>ecological metagenomes</taxon>
    </lineage>
</organism>
<evidence type="ECO:0000256" key="1">
    <source>
        <dbReference type="SAM" id="MobiDB-lite"/>
    </source>
</evidence>
<evidence type="ECO:0000313" key="2">
    <source>
        <dbReference type="EMBL" id="KKL66045.1"/>
    </source>
</evidence>
<comment type="caution">
    <text evidence="2">The sequence shown here is derived from an EMBL/GenBank/DDBJ whole genome shotgun (WGS) entry which is preliminary data.</text>
</comment>
<protein>
    <submittedName>
        <fullName evidence="2">Uncharacterized protein</fullName>
    </submittedName>
</protein>
<accession>A0A0F9G935</accession>
<dbReference type="AlphaFoldDB" id="A0A0F9G935"/>
<reference evidence="2" key="1">
    <citation type="journal article" date="2015" name="Nature">
        <title>Complex archaea that bridge the gap between prokaryotes and eukaryotes.</title>
        <authorList>
            <person name="Spang A."/>
            <person name="Saw J.H."/>
            <person name="Jorgensen S.L."/>
            <person name="Zaremba-Niedzwiedzka K."/>
            <person name="Martijn J."/>
            <person name="Lind A.E."/>
            <person name="van Eijk R."/>
            <person name="Schleper C."/>
            <person name="Guy L."/>
            <person name="Ettema T.J."/>
        </authorList>
    </citation>
    <scope>NUCLEOTIDE SEQUENCE</scope>
</reference>
<name>A0A0F9G935_9ZZZZ</name>
<gene>
    <name evidence="2" type="ORF">LCGC14_2148900</name>
</gene>